<reference evidence="2 3" key="1">
    <citation type="submission" date="2018-03" db="EMBL/GenBank/DDBJ databases">
        <title>Genomic Encyclopedia of Archaeal and Bacterial Type Strains, Phase II (KMG-II): from individual species to whole genera.</title>
        <authorList>
            <person name="Goeker M."/>
        </authorList>
    </citation>
    <scope>NUCLEOTIDE SEQUENCE [LARGE SCALE GENOMIC DNA]</scope>
    <source>
        <strain evidence="2 3">DSM 25328</strain>
    </source>
</reference>
<evidence type="ECO:0000313" key="3">
    <source>
        <dbReference type="Proteomes" id="UP000237718"/>
    </source>
</evidence>
<proteinExistence type="predicted"/>
<sequence length="121" mass="12957">MSYNGQFQVAPQTTLGRAFCECCGGSVQIRANKNGGAYYYCGHADDQGVQCCHSQRWGQRVSFALRKAFREAGEQPLKVRLPLKIGNGKAPAVANEDTAPPANENTAPPERPAQSLGGLFG</sequence>
<dbReference type="AlphaFoldDB" id="A0A2T1AHH0"/>
<evidence type="ECO:0000256" key="1">
    <source>
        <dbReference type="SAM" id="MobiDB-lite"/>
    </source>
</evidence>
<dbReference type="RefSeq" id="WP_106163681.1">
    <property type="nucleotide sequence ID" value="NZ_PVUF01000005.1"/>
</dbReference>
<dbReference type="Proteomes" id="UP000237718">
    <property type="component" value="Unassembled WGS sequence"/>
</dbReference>
<name>A0A2T1AHH0_TRISK</name>
<evidence type="ECO:0000313" key="2">
    <source>
        <dbReference type="EMBL" id="PRZ47997.1"/>
    </source>
</evidence>
<evidence type="ECO:0008006" key="4">
    <source>
        <dbReference type="Google" id="ProtNLM"/>
    </source>
</evidence>
<organism evidence="2 3">
    <name type="scientific">Tritonibacter scottomollicae</name>
    <name type="common">Epibacterium scottomollicae</name>
    <dbReference type="NCBI Taxonomy" id="483013"/>
    <lineage>
        <taxon>Bacteria</taxon>
        <taxon>Pseudomonadati</taxon>
        <taxon>Pseudomonadota</taxon>
        <taxon>Alphaproteobacteria</taxon>
        <taxon>Rhodobacterales</taxon>
        <taxon>Paracoccaceae</taxon>
        <taxon>Tritonibacter</taxon>
    </lineage>
</organism>
<dbReference type="EMBL" id="PVUF01000005">
    <property type="protein sequence ID" value="PRZ47997.1"/>
    <property type="molecule type" value="Genomic_DNA"/>
</dbReference>
<gene>
    <name evidence="2" type="ORF">CLV89_105222</name>
</gene>
<feature type="region of interest" description="Disordered" evidence="1">
    <location>
        <begin position="89"/>
        <end position="121"/>
    </location>
</feature>
<protein>
    <recommendedName>
        <fullName evidence="4">Recombinase zinc beta ribbon domain-containing protein</fullName>
    </recommendedName>
</protein>
<comment type="caution">
    <text evidence="2">The sequence shown here is derived from an EMBL/GenBank/DDBJ whole genome shotgun (WGS) entry which is preliminary data.</text>
</comment>
<accession>A0A2T1AHH0</accession>
<feature type="compositionally biased region" description="Low complexity" evidence="1">
    <location>
        <begin position="98"/>
        <end position="108"/>
    </location>
</feature>